<evidence type="ECO:0000256" key="7">
    <source>
        <dbReference type="SAM" id="MobiDB-lite"/>
    </source>
</evidence>
<evidence type="ECO:0000313" key="11">
    <source>
        <dbReference type="Proteomes" id="UP000886523"/>
    </source>
</evidence>
<feature type="region of interest" description="Disordered" evidence="7">
    <location>
        <begin position="463"/>
        <end position="524"/>
    </location>
</feature>
<sequence>MHAQNYDIKGIIGRGGSSQVYIADCKRGRLRGRRVAIKIIPLSALPTSTHVSHHISSTALHLKLHHPSILSLLSVFQTANEYFHVLELCSSGTLASFLVNRPSRCLSENEARSLLRALIDGFTYLTRERVVHRDLKADNILLTEDYRVKLADFGLATKLEAPRFEASTFCGTPNYLSPEVIARQPYGLASDLWALGCLTITILTGKPPFQGDTVDATLLHASGAQYVLPQTLSQEARDLIGNLLQIDPDRRIPLHKILSHPFFSPALPSTPLAPPSFYPSPSPLILSDSDAVWTNKENISPKRGILSKNANSARHHRGLDSDSLLDLRRTIDRPILGEHILNAPVMDPNIRRKPPAARIPSISQVSFISTSTKPPPSLPLHSSDRFSGGNGVHRMPHPSTSTDLKGRSGYKSIPVPARKSSANYRSHLISPPSTAVSHSSKPALKGKYSRPYDRSIVNSALTTNSLTPSASASQIPSRQVSAQHHPNDSDIPKLPINGSQQPIHTRHQQHSNKSNNPVSASLEHDTRQSMLTSHISDLTVPSTVRKLVSPSRHVNSIRLPIDRSRRPRSPQNKDPNDQASGVPVRLEASCLPPRTYATPHGHITILQDSCDLVVDLRESERRSGRSGTEVLKISSDGRMVSSRPFVVFYMCPTVLHV</sequence>
<organism evidence="10 11">
    <name type="scientific">Hydnum rufescens UP504</name>
    <dbReference type="NCBI Taxonomy" id="1448309"/>
    <lineage>
        <taxon>Eukaryota</taxon>
        <taxon>Fungi</taxon>
        <taxon>Dikarya</taxon>
        <taxon>Basidiomycota</taxon>
        <taxon>Agaricomycotina</taxon>
        <taxon>Agaricomycetes</taxon>
        <taxon>Cantharellales</taxon>
        <taxon>Hydnaceae</taxon>
        <taxon>Hydnum</taxon>
    </lineage>
</organism>
<dbReference type="PROSITE" id="PS50011">
    <property type="entry name" value="PROTEIN_KINASE_DOM"/>
    <property type="match status" value="1"/>
</dbReference>
<keyword evidence="3 6" id="KW-0547">Nucleotide-binding</keyword>
<evidence type="ECO:0000259" key="9">
    <source>
        <dbReference type="PROSITE" id="PS51984"/>
    </source>
</evidence>
<reference evidence="10" key="1">
    <citation type="journal article" date="2020" name="Nat. Commun.">
        <title>Large-scale genome sequencing of mycorrhizal fungi provides insights into the early evolution of symbiotic traits.</title>
        <authorList>
            <person name="Miyauchi S."/>
            <person name="Kiss E."/>
            <person name="Kuo A."/>
            <person name="Drula E."/>
            <person name="Kohler A."/>
            <person name="Sanchez-Garcia M."/>
            <person name="Morin E."/>
            <person name="Andreopoulos B."/>
            <person name="Barry K.W."/>
            <person name="Bonito G."/>
            <person name="Buee M."/>
            <person name="Carver A."/>
            <person name="Chen C."/>
            <person name="Cichocki N."/>
            <person name="Clum A."/>
            <person name="Culley D."/>
            <person name="Crous P.W."/>
            <person name="Fauchery L."/>
            <person name="Girlanda M."/>
            <person name="Hayes R.D."/>
            <person name="Keri Z."/>
            <person name="LaButti K."/>
            <person name="Lipzen A."/>
            <person name="Lombard V."/>
            <person name="Magnuson J."/>
            <person name="Maillard F."/>
            <person name="Murat C."/>
            <person name="Nolan M."/>
            <person name="Ohm R.A."/>
            <person name="Pangilinan J."/>
            <person name="Pereira M.F."/>
            <person name="Perotto S."/>
            <person name="Peter M."/>
            <person name="Pfister S."/>
            <person name="Riley R."/>
            <person name="Sitrit Y."/>
            <person name="Stielow J.B."/>
            <person name="Szollosi G."/>
            <person name="Zifcakova L."/>
            <person name="Stursova M."/>
            <person name="Spatafora J.W."/>
            <person name="Tedersoo L."/>
            <person name="Vaario L.M."/>
            <person name="Yamada A."/>
            <person name="Yan M."/>
            <person name="Wang P."/>
            <person name="Xu J."/>
            <person name="Bruns T."/>
            <person name="Baldrian P."/>
            <person name="Vilgalys R."/>
            <person name="Dunand C."/>
            <person name="Henrissat B."/>
            <person name="Grigoriev I.V."/>
            <person name="Hibbett D."/>
            <person name="Nagy L.G."/>
            <person name="Martin F.M."/>
        </authorList>
    </citation>
    <scope>NUCLEOTIDE SEQUENCE</scope>
    <source>
        <strain evidence="10">UP504</strain>
    </source>
</reference>
<dbReference type="EMBL" id="MU128939">
    <property type="protein sequence ID" value="KAF9516514.1"/>
    <property type="molecule type" value="Genomic_DNA"/>
</dbReference>
<feature type="binding site" evidence="6">
    <location>
        <position position="38"/>
    </location>
    <ligand>
        <name>ATP</name>
        <dbReference type="ChEBI" id="CHEBI:30616"/>
    </ligand>
</feature>
<evidence type="ECO:0000256" key="4">
    <source>
        <dbReference type="ARBA" id="ARBA00022777"/>
    </source>
</evidence>
<feature type="compositionally biased region" description="Polar residues" evidence="7">
    <location>
        <begin position="431"/>
        <end position="440"/>
    </location>
</feature>
<comment type="caution">
    <text evidence="10">The sequence shown here is derived from an EMBL/GenBank/DDBJ whole genome shotgun (WGS) entry which is preliminary data.</text>
</comment>
<dbReference type="GO" id="GO:0004674">
    <property type="term" value="F:protein serine/threonine kinase activity"/>
    <property type="evidence" value="ECO:0007669"/>
    <property type="project" value="UniProtKB-KW"/>
</dbReference>
<dbReference type="GO" id="GO:0005634">
    <property type="term" value="C:nucleus"/>
    <property type="evidence" value="ECO:0007669"/>
    <property type="project" value="TreeGrafter"/>
</dbReference>
<dbReference type="Proteomes" id="UP000886523">
    <property type="component" value="Unassembled WGS sequence"/>
</dbReference>
<feature type="compositionally biased region" description="Polar residues" evidence="7">
    <location>
        <begin position="463"/>
        <end position="484"/>
    </location>
</feature>
<dbReference type="PROSITE" id="PS51984">
    <property type="entry name" value="CPB1"/>
    <property type="match status" value="1"/>
</dbReference>
<dbReference type="OrthoDB" id="408964at2759"/>
<feature type="compositionally biased region" description="Polar residues" evidence="7">
    <location>
        <begin position="569"/>
        <end position="579"/>
    </location>
</feature>
<keyword evidence="11" id="KW-1185">Reference proteome</keyword>
<feature type="region of interest" description="Disordered" evidence="7">
    <location>
        <begin position="368"/>
        <end position="450"/>
    </location>
</feature>
<dbReference type="FunFam" id="1.10.510.10:FF:000571">
    <property type="entry name" value="Maternal embryonic leucine zipper kinase"/>
    <property type="match status" value="1"/>
</dbReference>
<dbReference type="SUPFAM" id="SSF56112">
    <property type="entry name" value="Protein kinase-like (PK-like)"/>
    <property type="match status" value="1"/>
</dbReference>
<dbReference type="InterPro" id="IPR033699">
    <property type="entry name" value="POLO_box_Plk4_1"/>
</dbReference>
<dbReference type="SMART" id="SM00220">
    <property type="entry name" value="S_TKc"/>
    <property type="match status" value="1"/>
</dbReference>
<dbReference type="PROSITE" id="PS00108">
    <property type="entry name" value="PROTEIN_KINASE_ST"/>
    <property type="match status" value="1"/>
</dbReference>
<dbReference type="PANTHER" id="PTHR24345">
    <property type="entry name" value="SERINE/THREONINE-PROTEIN KINASE PLK"/>
    <property type="match status" value="1"/>
</dbReference>
<evidence type="ECO:0000259" key="8">
    <source>
        <dbReference type="PROSITE" id="PS50011"/>
    </source>
</evidence>
<evidence type="ECO:0000256" key="5">
    <source>
        <dbReference type="ARBA" id="ARBA00022840"/>
    </source>
</evidence>
<dbReference type="PROSITE" id="PS00107">
    <property type="entry name" value="PROTEIN_KINASE_ATP"/>
    <property type="match status" value="1"/>
</dbReference>
<evidence type="ECO:0000256" key="3">
    <source>
        <dbReference type="ARBA" id="ARBA00022741"/>
    </source>
</evidence>
<dbReference type="GO" id="GO:0005524">
    <property type="term" value="F:ATP binding"/>
    <property type="evidence" value="ECO:0007669"/>
    <property type="project" value="UniProtKB-UniRule"/>
</dbReference>
<feature type="region of interest" description="Disordered" evidence="7">
    <location>
        <begin position="546"/>
        <end position="581"/>
    </location>
</feature>
<keyword evidence="4" id="KW-0418">Kinase</keyword>
<dbReference type="InterPro" id="IPR008271">
    <property type="entry name" value="Ser/Thr_kinase_AS"/>
</dbReference>
<gene>
    <name evidence="10" type="ORF">BS47DRAFT_670021</name>
</gene>
<name>A0A9P6B2I4_9AGAM</name>
<dbReference type="Gene3D" id="1.10.510.10">
    <property type="entry name" value="Transferase(Phosphotransferase) domain 1"/>
    <property type="match status" value="1"/>
</dbReference>
<evidence type="ECO:0008006" key="12">
    <source>
        <dbReference type="Google" id="ProtNLM"/>
    </source>
</evidence>
<accession>A0A9P6B2I4</accession>
<protein>
    <recommendedName>
        <fullName evidence="12">Protein kinase domain-containing protein</fullName>
    </recommendedName>
</protein>
<dbReference type="InterPro" id="IPR000719">
    <property type="entry name" value="Prot_kinase_dom"/>
</dbReference>
<evidence type="ECO:0000313" key="10">
    <source>
        <dbReference type="EMBL" id="KAF9516514.1"/>
    </source>
</evidence>
<evidence type="ECO:0000256" key="1">
    <source>
        <dbReference type="ARBA" id="ARBA00022527"/>
    </source>
</evidence>
<evidence type="ECO:0000256" key="6">
    <source>
        <dbReference type="PROSITE-ProRule" id="PRU10141"/>
    </source>
</evidence>
<feature type="domain" description="Protein kinase" evidence="8">
    <location>
        <begin position="6"/>
        <end position="263"/>
    </location>
</feature>
<keyword evidence="2" id="KW-0808">Transferase</keyword>
<evidence type="ECO:0000256" key="2">
    <source>
        <dbReference type="ARBA" id="ARBA00022679"/>
    </source>
</evidence>
<keyword evidence="1" id="KW-0723">Serine/threonine-protein kinase</keyword>
<proteinExistence type="predicted"/>
<dbReference type="InterPro" id="IPR017441">
    <property type="entry name" value="Protein_kinase_ATP_BS"/>
</dbReference>
<keyword evidence="5 6" id="KW-0067">ATP-binding</keyword>
<dbReference type="PANTHER" id="PTHR24345:SF91">
    <property type="entry name" value="SERINE_THREONINE-PROTEIN KINASE PLK4"/>
    <property type="match status" value="1"/>
</dbReference>
<feature type="domain" description="Cryptic POLO box 1 (CPB1)" evidence="9">
    <location>
        <begin position="578"/>
        <end position="657"/>
    </location>
</feature>
<dbReference type="AlphaFoldDB" id="A0A9P6B2I4"/>
<dbReference type="InterPro" id="IPR011009">
    <property type="entry name" value="Kinase-like_dom_sf"/>
</dbReference>
<dbReference type="Pfam" id="PF00069">
    <property type="entry name" value="Pkinase"/>
    <property type="match status" value="1"/>
</dbReference>